<dbReference type="Pfam" id="PF00520">
    <property type="entry name" value="Ion_trans"/>
    <property type="match status" value="1"/>
</dbReference>
<evidence type="ECO:0000259" key="7">
    <source>
        <dbReference type="PROSITE" id="PS50222"/>
    </source>
</evidence>
<proteinExistence type="predicted"/>
<dbReference type="InterPro" id="IPR027359">
    <property type="entry name" value="Volt_channel_dom_sf"/>
</dbReference>
<keyword evidence="9" id="KW-1185">Reference proteome</keyword>
<feature type="region of interest" description="Disordered" evidence="5">
    <location>
        <begin position="1"/>
        <end position="71"/>
    </location>
</feature>
<dbReference type="Gene3D" id="1.20.120.350">
    <property type="entry name" value="Voltage-gated potassium channels. Chain C"/>
    <property type="match status" value="1"/>
</dbReference>
<organism evidence="8 9">
    <name type="scientific">Durusdinium trenchii</name>
    <dbReference type="NCBI Taxonomy" id="1381693"/>
    <lineage>
        <taxon>Eukaryota</taxon>
        <taxon>Sar</taxon>
        <taxon>Alveolata</taxon>
        <taxon>Dinophyceae</taxon>
        <taxon>Suessiales</taxon>
        <taxon>Symbiodiniaceae</taxon>
        <taxon>Durusdinium</taxon>
    </lineage>
</organism>
<comment type="caution">
    <text evidence="8">The sequence shown here is derived from an EMBL/GenBank/DDBJ whole genome shotgun (WGS) entry which is preliminary data.</text>
</comment>
<feature type="transmembrane region" description="Helical" evidence="6">
    <location>
        <begin position="231"/>
        <end position="255"/>
    </location>
</feature>
<dbReference type="Gene3D" id="1.10.287.70">
    <property type="match status" value="1"/>
</dbReference>
<feature type="transmembrane region" description="Helical" evidence="6">
    <location>
        <begin position="425"/>
        <end position="450"/>
    </location>
</feature>
<keyword evidence="3 6" id="KW-1133">Transmembrane helix</keyword>
<evidence type="ECO:0000256" key="1">
    <source>
        <dbReference type="ARBA" id="ARBA00004141"/>
    </source>
</evidence>
<evidence type="ECO:0000313" key="8">
    <source>
        <dbReference type="EMBL" id="CAK9102480.1"/>
    </source>
</evidence>
<evidence type="ECO:0000256" key="6">
    <source>
        <dbReference type="SAM" id="Phobius"/>
    </source>
</evidence>
<feature type="transmembrane region" description="Helical" evidence="6">
    <location>
        <begin position="391"/>
        <end position="413"/>
    </location>
</feature>
<keyword evidence="2 6" id="KW-0812">Transmembrane</keyword>
<feature type="region of interest" description="Disordered" evidence="5">
    <location>
        <begin position="105"/>
        <end position="145"/>
    </location>
</feature>
<evidence type="ECO:0000313" key="9">
    <source>
        <dbReference type="Proteomes" id="UP001642484"/>
    </source>
</evidence>
<dbReference type="EMBL" id="CAXAMN010026361">
    <property type="protein sequence ID" value="CAK9102480.1"/>
    <property type="molecule type" value="Genomic_DNA"/>
</dbReference>
<reference evidence="8 9" key="1">
    <citation type="submission" date="2024-02" db="EMBL/GenBank/DDBJ databases">
        <authorList>
            <person name="Chen Y."/>
            <person name="Shah S."/>
            <person name="Dougan E. K."/>
            <person name="Thang M."/>
            <person name="Chan C."/>
        </authorList>
    </citation>
    <scope>NUCLEOTIDE SEQUENCE [LARGE SCALE GENOMIC DNA]</scope>
</reference>
<feature type="domain" description="EF-hand" evidence="7">
    <location>
        <begin position="546"/>
        <end position="577"/>
    </location>
</feature>
<dbReference type="InterPro" id="IPR005821">
    <property type="entry name" value="Ion_trans_dom"/>
</dbReference>
<evidence type="ECO:0000256" key="3">
    <source>
        <dbReference type="ARBA" id="ARBA00022989"/>
    </source>
</evidence>
<dbReference type="InterPro" id="IPR002048">
    <property type="entry name" value="EF_hand_dom"/>
</dbReference>
<evidence type="ECO:0000256" key="4">
    <source>
        <dbReference type="ARBA" id="ARBA00023136"/>
    </source>
</evidence>
<dbReference type="PANTHER" id="PTHR10037:SF62">
    <property type="entry name" value="SODIUM CHANNEL PROTEIN 60E"/>
    <property type="match status" value="1"/>
</dbReference>
<accession>A0ABP0RPA9</accession>
<evidence type="ECO:0000256" key="5">
    <source>
        <dbReference type="SAM" id="MobiDB-lite"/>
    </source>
</evidence>
<dbReference type="PROSITE" id="PS00018">
    <property type="entry name" value="EF_HAND_1"/>
    <property type="match status" value="1"/>
</dbReference>
<dbReference type="Proteomes" id="UP001642484">
    <property type="component" value="Unassembled WGS sequence"/>
</dbReference>
<feature type="compositionally biased region" description="Basic and acidic residues" evidence="5">
    <location>
        <begin position="1"/>
        <end position="23"/>
    </location>
</feature>
<dbReference type="PANTHER" id="PTHR10037">
    <property type="entry name" value="VOLTAGE-GATED CATION CHANNEL CALCIUM AND SODIUM"/>
    <property type="match status" value="1"/>
</dbReference>
<name>A0ABP0RPA9_9DINO</name>
<dbReference type="InterPro" id="IPR018247">
    <property type="entry name" value="EF_Hand_1_Ca_BS"/>
</dbReference>
<comment type="subcellular location">
    <subcellularLocation>
        <location evidence="1">Membrane</location>
        <topology evidence="1">Multi-pass membrane protein</topology>
    </subcellularLocation>
</comment>
<protein>
    <recommendedName>
        <fullName evidence="7">EF-hand domain-containing protein</fullName>
    </recommendedName>
</protein>
<feature type="transmembrane region" description="Helical" evidence="6">
    <location>
        <begin position="348"/>
        <end position="370"/>
    </location>
</feature>
<dbReference type="InterPro" id="IPR043203">
    <property type="entry name" value="VGCC_Ca_Na"/>
</dbReference>
<dbReference type="Gene3D" id="1.10.238.10">
    <property type="entry name" value="EF-hand"/>
    <property type="match status" value="1"/>
</dbReference>
<sequence length="627" mass="70639">MDVVREDSKEAAEEKCEDVHPDGSVEQPHSASLSHSLLGESQGEGPCEASIRRGPSSFSISSLNDTEKSEKDRWAIQQKLILRKLDVQDQKLAQILDMMKRMAPPELKPLKSPDRSVPASPPQVRPRISSGGNSQGSAMTPIRPRTPRLFTTSKQEEDMHRFKAASKDGANARRRFADLHIDAQSESQKSWSLRVVTHPGFDIFALVVLTNSAYIGVEVQYSMSQPSEAELLPFHIIGTFYTILFTAELIMRIWAYGVKSFFCDEDWAWSLLDFFIVATSLFELVSFILQVVSNISGSTNMSGISSLKAFRIIRLTRLLKTVRLMRIFRFVLALRMLVTSIFHTLKSLFWALVLLLLIVYVFAVLFVQAVQDYLEESRDLLDDLELRACELYFQSLGHTMITLFMSISGGVSWENALLPLMKMSPLWVGCFIFFVAFTYFAVLNVITAVFCESAIESAQSDQFTVVQSILADKENHLQKAMAREHAKPERFGAQKQRKCVCQVRNLFARLGANADSGSITFSMLESQINSPAVHEYFTSLGLDIWDAWTFFRLLDADGGGEVEVEEFLMGCLRLRGPATAIDMGKVLRDQNWVVQTLGRFSAYVEGELQHVKLMLEAERSSPDRGTR</sequence>
<evidence type="ECO:0000256" key="2">
    <source>
        <dbReference type="ARBA" id="ARBA00022692"/>
    </source>
</evidence>
<feature type="transmembrane region" description="Helical" evidence="6">
    <location>
        <begin position="267"/>
        <end position="292"/>
    </location>
</feature>
<gene>
    <name evidence="8" type="ORF">CCMP2556_LOCUS48223</name>
</gene>
<dbReference type="PROSITE" id="PS50222">
    <property type="entry name" value="EF_HAND_2"/>
    <property type="match status" value="1"/>
</dbReference>
<keyword evidence="4 6" id="KW-0472">Membrane</keyword>
<dbReference type="SUPFAM" id="SSF81324">
    <property type="entry name" value="Voltage-gated potassium channels"/>
    <property type="match status" value="1"/>
</dbReference>